<sequence length="112" mass="13010">MHTKLGEDHIELTDRFAPKYYEFKSVKKVPPYDFNTQFIKDLSRDNVSDLSQIQWIFDGAKSPPDFRSNLLNAVDSLEMPSTVIFKFTGTTNKKDLIDLISEQFEEVFILVD</sequence>
<evidence type="ECO:0000313" key="1">
    <source>
        <dbReference type="EMBL" id="GGZ74606.1"/>
    </source>
</evidence>
<comment type="caution">
    <text evidence="1">The sequence shown here is derived from an EMBL/GenBank/DDBJ whole genome shotgun (WGS) entry which is preliminary data.</text>
</comment>
<protein>
    <submittedName>
        <fullName evidence="1">Uncharacterized protein</fullName>
    </submittedName>
</protein>
<organism evidence="1 2">
    <name type="scientific">Paraglaciecola chathamensis</name>
    <dbReference type="NCBI Taxonomy" id="368405"/>
    <lineage>
        <taxon>Bacteria</taxon>
        <taxon>Pseudomonadati</taxon>
        <taxon>Pseudomonadota</taxon>
        <taxon>Gammaproteobacteria</taxon>
        <taxon>Alteromonadales</taxon>
        <taxon>Alteromonadaceae</taxon>
        <taxon>Paraglaciecola</taxon>
    </lineage>
</organism>
<dbReference type="Proteomes" id="UP000622604">
    <property type="component" value="Unassembled WGS sequence"/>
</dbReference>
<dbReference type="RefSeq" id="WP_191866835.1">
    <property type="nucleotide sequence ID" value="NZ_BMZC01000011.1"/>
</dbReference>
<dbReference type="AlphaFoldDB" id="A0A8H9ICB3"/>
<dbReference type="EMBL" id="BMZC01000011">
    <property type="protein sequence ID" value="GGZ74606.1"/>
    <property type="molecule type" value="Genomic_DNA"/>
</dbReference>
<reference evidence="1" key="1">
    <citation type="journal article" date="2014" name="Int. J. Syst. Evol. Microbiol.">
        <title>Complete genome sequence of Corynebacterium casei LMG S-19264T (=DSM 44701T), isolated from a smear-ripened cheese.</title>
        <authorList>
            <consortium name="US DOE Joint Genome Institute (JGI-PGF)"/>
            <person name="Walter F."/>
            <person name="Albersmeier A."/>
            <person name="Kalinowski J."/>
            <person name="Ruckert C."/>
        </authorList>
    </citation>
    <scope>NUCLEOTIDE SEQUENCE</scope>
    <source>
        <strain evidence="1">KCTC 32337</strain>
    </source>
</reference>
<gene>
    <name evidence="1" type="ORF">GCM10011274_36220</name>
</gene>
<accession>A0A8H9ICB3</accession>
<reference evidence="1" key="2">
    <citation type="submission" date="2020-09" db="EMBL/GenBank/DDBJ databases">
        <authorList>
            <person name="Sun Q."/>
            <person name="Kim S."/>
        </authorList>
    </citation>
    <scope>NUCLEOTIDE SEQUENCE</scope>
    <source>
        <strain evidence="1">KCTC 32337</strain>
    </source>
</reference>
<name>A0A8H9ICB3_9ALTE</name>
<evidence type="ECO:0000313" key="2">
    <source>
        <dbReference type="Proteomes" id="UP000622604"/>
    </source>
</evidence>
<proteinExistence type="predicted"/>